<dbReference type="InterPro" id="IPR011467">
    <property type="entry name" value="DUF1573"/>
</dbReference>
<accession>A0A2S8FFE8</accession>
<dbReference type="PANTHER" id="PTHR37833">
    <property type="entry name" value="LIPOPROTEIN-RELATED"/>
    <property type="match status" value="1"/>
</dbReference>
<feature type="region of interest" description="Disordered" evidence="1">
    <location>
        <begin position="39"/>
        <end position="69"/>
    </location>
</feature>
<dbReference type="RefSeq" id="WP_105357206.1">
    <property type="nucleotide sequence ID" value="NZ_PUIB01000020.1"/>
</dbReference>
<name>A0A2S8FFE8_9BACT</name>
<evidence type="ECO:0000313" key="3">
    <source>
        <dbReference type="Proteomes" id="UP000239388"/>
    </source>
</evidence>
<comment type="caution">
    <text evidence="2">The sequence shown here is derived from an EMBL/GenBank/DDBJ whole genome shotgun (WGS) entry which is preliminary data.</text>
</comment>
<feature type="compositionally biased region" description="Basic and acidic residues" evidence="1">
    <location>
        <begin position="60"/>
        <end position="69"/>
    </location>
</feature>
<gene>
    <name evidence="2" type="ORF">C5Y98_20980</name>
</gene>
<evidence type="ECO:0008006" key="4">
    <source>
        <dbReference type="Google" id="ProtNLM"/>
    </source>
</evidence>
<dbReference type="PANTHER" id="PTHR37833:SF1">
    <property type="entry name" value="SIGNAL PEPTIDE PROTEIN"/>
    <property type="match status" value="1"/>
</dbReference>
<proteinExistence type="predicted"/>
<dbReference type="EMBL" id="PUIB01000020">
    <property type="protein sequence ID" value="PQO30867.1"/>
    <property type="molecule type" value="Genomic_DNA"/>
</dbReference>
<dbReference type="InterPro" id="IPR013783">
    <property type="entry name" value="Ig-like_fold"/>
</dbReference>
<evidence type="ECO:0000313" key="2">
    <source>
        <dbReference type="EMBL" id="PQO30867.1"/>
    </source>
</evidence>
<organism evidence="2 3">
    <name type="scientific">Blastopirellula marina</name>
    <dbReference type="NCBI Taxonomy" id="124"/>
    <lineage>
        <taxon>Bacteria</taxon>
        <taxon>Pseudomonadati</taxon>
        <taxon>Planctomycetota</taxon>
        <taxon>Planctomycetia</taxon>
        <taxon>Pirellulales</taxon>
        <taxon>Pirellulaceae</taxon>
        <taxon>Blastopirellula</taxon>
    </lineage>
</organism>
<dbReference type="OrthoDB" id="215317at2"/>
<dbReference type="Pfam" id="PF07610">
    <property type="entry name" value="DUF1573"/>
    <property type="match status" value="1"/>
</dbReference>
<feature type="compositionally biased region" description="Polar residues" evidence="1">
    <location>
        <begin position="50"/>
        <end position="59"/>
    </location>
</feature>
<evidence type="ECO:0000256" key="1">
    <source>
        <dbReference type="SAM" id="MobiDB-lite"/>
    </source>
</evidence>
<reference evidence="2 3" key="1">
    <citation type="submission" date="2018-02" db="EMBL/GenBank/DDBJ databases">
        <title>Comparative genomes isolates from brazilian mangrove.</title>
        <authorList>
            <person name="Araujo J.E."/>
            <person name="Taketani R.G."/>
            <person name="Silva M.C.P."/>
            <person name="Loureco M.V."/>
            <person name="Andreote F.D."/>
        </authorList>
    </citation>
    <scope>NUCLEOTIDE SEQUENCE [LARGE SCALE GENOMIC DNA]</scope>
    <source>
        <strain evidence="2 3">NAP PRIS-MGV</strain>
    </source>
</reference>
<dbReference type="Gene3D" id="2.60.40.10">
    <property type="entry name" value="Immunoglobulins"/>
    <property type="match status" value="1"/>
</dbReference>
<dbReference type="AlphaFoldDB" id="A0A2S8FFE8"/>
<protein>
    <recommendedName>
        <fullName evidence="4">DUF1573 domain-containing protein</fullName>
    </recommendedName>
</protein>
<dbReference type="Proteomes" id="UP000239388">
    <property type="component" value="Unassembled WGS sequence"/>
</dbReference>
<sequence length="388" mass="42473">MFDKIPLAVAVAVLALLGVWWVIPTDAVPATASAASSREIESSAAKSEPKSPTDSQPKTTEPEKHPKVEVDRTEFNFGTMERFESSTHTFTIRNVGDAPLQLEVGPSSCSCTLAGLEESGVQPGEETHIKLEWTLKFKEGPFRQTATILTNDPDRPEILFAVEGFTQEAVKFTPSTLVFSEIPVGSRQTRAVEIAPSAFAIGDVTLEDPSSVHPLAVTLTPPSEDQETYRLDVTVPEEMPRGHFRRSLNVLVAPQDSAKKTVRRTLIIEGNVTGGFVVMSPNMRQDGIYDVPPISEAGEQEFGAIIRVRDFEKNLKIKSITCKPDFITATLEPQSDTNVKGLYKLRMTVAADAPNGVYRGTGGGNVVIELDHPRIERIQFNLECAINR</sequence>